<sequence length="203" mass="22105">MVVVFDPEKLTARSVSVMRDHLAQRNPLCATVLNRAGEVMAINRRGLDQFRLEEASVCGSTWSALWGGMAQERTEIAVAAAFEGSASRFRALYHGTPYPTLWDVEVLPLEWQDGQVLSALTVSTLLEVSEAEAAEAGPDPLMQRLGEALHAMANISGISASSANILRRNYDDPMLAQLADGLEEAAERARHAIETVKRDLSLS</sequence>
<protein>
    <submittedName>
        <fullName evidence="2">PAS domain-containing protein</fullName>
    </submittedName>
</protein>
<reference evidence="2 3" key="1">
    <citation type="submission" date="2019-12" db="EMBL/GenBank/DDBJ databases">
        <authorList>
            <person name="Li M."/>
        </authorList>
    </citation>
    <scope>NUCLEOTIDE SEQUENCE [LARGE SCALE GENOMIC DNA]</scope>
    <source>
        <strain evidence="2 3">GBMRC 2024</strain>
    </source>
</reference>
<proteinExistence type="predicted"/>
<dbReference type="InterPro" id="IPR013656">
    <property type="entry name" value="PAS_4"/>
</dbReference>
<evidence type="ECO:0000259" key="1">
    <source>
        <dbReference type="Pfam" id="PF08448"/>
    </source>
</evidence>
<evidence type="ECO:0000313" key="3">
    <source>
        <dbReference type="Proteomes" id="UP000477911"/>
    </source>
</evidence>
<dbReference type="RefSeq" id="WP_160896631.1">
    <property type="nucleotide sequence ID" value="NZ_WUMU01000030.1"/>
</dbReference>
<gene>
    <name evidence="2" type="ORF">GR170_21965</name>
</gene>
<keyword evidence="3" id="KW-1185">Reference proteome</keyword>
<evidence type="ECO:0000313" key="2">
    <source>
        <dbReference type="EMBL" id="MXN20507.1"/>
    </source>
</evidence>
<feature type="domain" description="PAS fold-4" evidence="1">
    <location>
        <begin position="27"/>
        <end position="123"/>
    </location>
</feature>
<dbReference type="Pfam" id="PF08448">
    <property type="entry name" value="PAS_4"/>
    <property type="match status" value="1"/>
</dbReference>
<dbReference type="EMBL" id="WUMU01000030">
    <property type="protein sequence ID" value="MXN20507.1"/>
    <property type="molecule type" value="Genomic_DNA"/>
</dbReference>
<dbReference type="AlphaFoldDB" id="A0A6L7GA92"/>
<name>A0A6L7GA92_9RHOB</name>
<organism evidence="2 3">
    <name type="scientific">Pseudooceanicola albus</name>
    <dbReference type="NCBI Taxonomy" id="2692189"/>
    <lineage>
        <taxon>Bacteria</taxon>
        <taxon>Pseudomonadati</taxon>
        <taxon>Pseudomonadota</taxon>
        <taxon>Alphaproteobacteria</taxon>
        <taxon>Rhodobacterales</taxon>
        <taxon>Paracoccaceae</taxon>
        <taxon>Pseudooceanicola</taxon>
    </lineage>
</organism>
<dbReference type="Proteomes" id="UP000477911">
    <property type="component" value="Unassembled WGS sequence"/>
</dbReference>
<accession>A0A6L7GA92</accession>
<comment type="caution">
    <text evidence="2">The sequence shown here is derived from an EMBL/GenBank/DDBJ whole genome shotgun (WGS) entry which is preliminary data.</text>
</comment>